<keyword evidence="5" id="KW-1185">Reference proteome</keyword>
<dbReference type="KEGG" id="jeo:JMA_11600"/>
<evidence type="ECO:0000256" key="1">
    <source>
        <dbReference type="ARBA" id="ARBA00023125"/>
    </source>
</evidence>
<dbReference type="STRING" id="1508404.JMA_11600"/>
<sequence>MNKHDLRILKTKAVIHQALIDLLKTKQLNQIKVTELCKTAQINRGTFYFHYVEITDVFEELFKEIMDDLKESYDEPYKHSILLDVKNLDPDTIRIFHHIKKYEDFYRSIFSEKVSISSYYMFFNALKQILEKDPHAKDIQGPRDFFLSYTANSILGLMIEWYRRDFKESAEEMNLQLVQILQLRL</sequence>
<dbReference type="PANTHER" id="PTHR43479">
    <property type="entry name" value="ACREF/ENVCD OPERON REPRESSOR-RELATED"/>
    <property type="match status" value="1"/>
</dbReference>
<gene>
    <name evidence="4" type="ORF">JMA_11600</name>
</gene>
<dbReference type="BioCyc" id="JESP1508404:G14D9-10395-MONOMER"/>
<dbReference type="Proteomes" id="UP000031449">
    <property type="component" value="Chromosome"/>
</dbReference>
<proteinExistence type="predicted"/>
<dbReference type="InterPro" id="IPR039532">
    <property type="entry name" value="TetR_C_Firmicutes"/>
</dbReference>
<evidence type="ECO:0000313" key="5">
    <source>
        <dbReference type="Proteomes" id="UP000031449"/>
    </source>
</evidence>
<protein>
    <recommendedName>
        <fullName evidence="3">HTH tetR-type domain-containing protein</fullName>
    </recommendedName>
</protein>
<dbReference type="Gene3D" id="1.10.357.10">
    <property type="entry name" value="Tetracycline Repressor, domain 2"/>
    <property type="match status" value="1"/>
</dbReference>
<dbReference type="GO" id="GO:0003677">
    <property type="term" value="F:DNA binding"/>
    <property type="evidence" value="ECO:0007669"/>
    <property type="project" value="UniProtKB-UniRule"/>
</dbReference>
<feature type="domain" description="HTH tetR-type" evidence="3">
    <location>
        <begin position="9"/>
        <end position="69"/>
    </location>
</feature>
<reference evidence="4 5" key="1">
    <citation type="submission" date="2014-08" db="EMBL/GenBank/DDBJ databases">
        <title>Complete genome of a marine bacteria Jeotgalibacillus malaysiensis.</title>
        <authorList>
            <person name="Yaakop A.S."/>
            <person name="Chan K.-G."/>
            <person name="Goh K.M."/>
        </authorList>
    </citation>
    <scope>NUCLEOTIDE SEQUENCE [LARGE SCALE GENOMIC DNA]</scope>
    <source>
        <strain evidence="4 5">D5</strain>
    </source>
</reference>
<dbReference type="InterPro" id="IPR050624">
    <property type="entry name" value="HTH-type_Tx_Regulator"/>
</dbReference>
<dbReference type="PROSITE" id="PS50977">
    <property type="entry name" value="HTH_TETR_2"/>
    <property type="match status" value="1"/>
</dbReference>
<dbReference type="AlphaFoldDB" id="A0A0B5AP88"/>
<dbReference type="HOGENOM" id="CLU_087539_0_5_9"/>
<dbReference type="EMBL" id="CP009416">
    <property type="protein sequence ID" value="AJD90477.1"/>
    <property type="molecule type" value="Genomic_DNA"/>
</dbReference>
<evidence type="ECO:0000313" key="4">
    <source>
        <dbReference type="EMBL" id="AJD90477.1"/>
    </source>
</evidence>
<dbReference type="SUPFAM" id="SSF46689">
    <property type="entry name" value="Homeodomain-like"/>
    <property type="match status" value="1"/>
</dbReference>
<evidence type="ECO:0000259" key="3">
    <source>
        <dbReference type="PROSITE" id="PS50977"/>
    </source>
</evidence>
<dbReference type="Pfam" id="PF14278">
    <property type="entry name" value="TetR_C_8"/>
    <property type="match status" value="1"/>
</dbReference>
<name>A0A0B5AP88_9BACL</name>
<dbReference type="OrthoDB" id="9810250at2"/>
<evidence type="ECO:0000256" key="2">
    <source>
        <dbReference type="PROSITE-ProRule" id="PRU00335"/>
    </source>
</evidence>
<keyword evidence="1 2" id="KW-0238">DNA-binding</keyword>
<accession>A0A0B5AP88</accession>
<dbReference type="InterPro" id="IPR001647">
    <property type="entry name" value="HTH_TetR"/>
</dbReference>
<feature type="DNA-binding region" description="H-T-H motif" evidence="2">
    <location>
        <begin position="32"/>
        <end position="51"/>
    </location>
</feature>
<dbReference type="InterPro" id="IPR009057">
    <property type="entry name" value="Homeodomain-like_sf"/>
</dbReference>
<organism evidence="4 5">
    <name type="scientific">Jeotgalibacillus malaysiensis</name>
    <dbReference type="NCBI Taxonomy" id="1508404"/>
    <lineage>
        <taxon>Bacteria</taxon>
        <taxon>Bacillati</taxon>
        <taxon>Bacillota</taxon>
        <taxon>Bacilli</taxon>
        <taxon>Bacillales</taxon>
        <taxon>Caryophanaceae</taxon>
        <taxon>Jeotgalibacillus</taxon>
    </lineage>
</organism>
<dbReference type="PANTHER" id="PTHR43479:SF7">
    <property type="entry name" value="TETR-FAMILY TRANSCRIPTIONAL REGULATOR"/>
    <property type="match status" value="1"/>
</dbReference>